<feature type="transmembrane region" description="Helical" evidence="1">
    <location>
        <begin position="88"/>
        <end position="107"/>
    </location>
</feature>
<feature type="transmembrane region" description="Helical" evidence="1">
    <location>
        <begin position="12"/>
        <end position="29"/>
    </location>
</feature>
<evidence type="ECO:0000313" key="2">
    <source>
        <dbReference type="EMBL" id="GIH04385.1"/>
    </source>
</evidence>
<keyword evidence="1" id="KW-0472">Membrane</keyword>
<keyword evidence="1" id="KW-1133">Transmembrane helix</keyword>
<dbReference type="EMBL" id="BONY01000012">
    <property type="protein sequence ID" value="GIH04385.1"/>
    <property type="molecule type" value="Genomic_DNA"/>
</dbReference>
<sequence length="375" mass="39299">MKTLLVGIAPEHAAAFVAGLLALVIVPLLKGGSRSTVDRWAAALLGYSAAVHLFLPLGHRDGALLTAGMLASGILFAALTWRAHLGRGWRIGTAILAPVTVLAYLINGEDADQVGILTALLELTAFGLAVATTRRVGRVFGAIGTIFAVFLAGAVIWVESFVAHQAGSTDAQSPSVGHSHEGQHEHLARAQAGVIMRPLTGDHHATAEQTAAAIALANATKAAVARYSKLSAALAAGYKYPLGSRTGMDVHMENPEYKKDGRAVDPERPEMLVYAIDGGKATLLGVVYVMEKAGEPGVAPGGPITRWHAHNLCVSLLPPGIGIVTPYGGCPSFSVTITIAEMMHVWIVENKDGPYAEGLDKKWVSDYHAAHGIVL</sequence>
<feature type="transmembrane region" description="Helical" evidence="1">
    <location>
        <begin position="139"/>
        <end position="158"/>
    </location>
</feature>
<dbReference type="AlphaFoldDB" id="A0A8J3Q779"/>
<evidence type="ECO:0000256" key="1">
    <source>
        <dbReference type="SAM" id="Phobius"/>
    </source>
</evidence>
<feature type="transmembrane region" description="Helical" evidence="1">
    <location>
        <begin position="63"/>
        <end position="81"/>
    </location>
</feature>
<keyword evidence="3" id="KW-1185">Reference proteome</keyword>
<feature type="transmembrane region" description="Helical" evidence="1">
    <location>
        <begin position="113"/>
        <end position="132"/>
    </location>
</feature>
<name>A0A8J3Q779_9ACTN</name>
<dbReference type="Proteomes" id="UP000612899">
    <property type="component" value="Unassembled WGS sequence"/>
</dbReference>
<proteinExistence type="predicted"/>
<comment type="caution">
    <text evidence="2">The sequence shown here is derived from an EMBL/GenBank/DDBJ whole genome shotgun (WGS) entry which is preliminary data.</text>
</comment>
<keyword evidence="1" id="KW-0812">Transmembrane</keyword>
<protein>
    <submittedName>
        <fullName evidence="2">Uncharacterized protein</fullName>
    </submittedName>
</protein>
<reference evidence="2" key="1">
    <citation type="submission" date="2021-01" db="EMBL/GenBank/DDBJ databases">
        <title>Whole genome shotgun sequence of Rhizocola hellebori NBRC 109834.</title>
        <authorList>
            <person name="Komaki H."/>
            <person name="Tamura T."/>
        </authorList>
    </citation>
    <scope>NUCLEOTIDE SEQUENCE</scope>
    <source>
        <strain evidence="2">NBRC 109834</strain>
    </source>
</reference>
<organism evidence="2 3">
    <name type="scientific">Rhizocola hellebori</name>
    <dbReference type="NCBI Taxonomy" id="1392758"/>
    <lineage>
        <taxon>Bacteria</taxon>
        <taxon>Bacillati</taxon>
        <taxon>Actinomycetota</taxon>
        <taxon>Actinomycetes</taxon>
        <taxon>Micromonosporales</taxon>
        <taxon>Micromonosporaceae</taxon>
        <taxon>Rhizocola</taxon>
    </lineage>
</organism>
<evidence type="ECO:0000313" key="3">
    <source>
        <dbReference type="Proteomes" id="UP000612899"/>
    </source>
</evidence>
<dbReference type="RefSeq" id="WP_203908267.1">
    <property type="nucleotide sequence ID" value="NZ_BONY01000012.1"/>
</dbReference>
<gene>
    <name evidence="2" type="ORF">Rhe02_24520</name>
</gene>
<accession>A0A8J3Q779</accession>